<accession>L7JU62</accession>
<organism evidence="3 4">
    <name type="scientific">Trachipleistophora hominis</name>
    <name type="common">Microsporidian parasite</name>
    <dbReference type="NCBI Taxonomy" id="72359"/>
    <lineage>
        <taxon>Eukaryota</taxon>
        <taxon>Fungi</taxon>
        <taxon>Fungi incertae sedis</taxon>
        <taxon>Microsporidia</taxon>
        <taxon>Pleistophoridae</taxon>
        <taxon>Trachipleistophora</taxon>
    </lineage>
</organism>
<evidence type="ECO:0000256" key="1">
    <source>
        <dbReference type="SAM" id="Coils"/>
    </source>
</evidence>
<gene>
    <name evidence="3" type="ORF">THOM_2091</name>
</gene>
<feature type="coiled-coil region" evidence="1">
    <location>
        <begin position="190"/>
        <end position="253"/>
    </location>
</feature>
<sequence length="341" mass="39364">MNYVNHSKTDTGENEQPTNTRTDTQSANTKENTFNVPLTKLTLNDHLKVAECNLSLDADDSLIRDYESDNVILNNIYGLFECISRRLDDSNTEIYERLLFLLNVGKLEDAKQILRFRTCKSGRVERWCKSERMRCCVQELRALVEQTRAAHAECAALVNKVHENVRDSTYRMQEMNAVINTVCSHLGIERDELTLSIQQIANEYTTLKQNARIEFDNTNKNLAQENERLKSALKALKTENTEIRNELVILSNEFYKSKQLTKQTTQTLAKQKRIIDILQEKLTLTGRETNYTIVDDLRFRIALLRSRIDGEVDGEKKRRLVDSLVDYEKRLSDFLSVDGGS</sequence>
<dbReference type="Proteomes" id="UP000011185">
    <property type="component" value="Unassembled WGS sequence"/>
</dbReference>
<keyword evidence="1" id="KW-0175">Coiled coil</keyword>
<keyword evidence="4" id="KW-1185">Reference proteome</keyword>
<evidence type="ECO:0000313" key="4">
    <source>
        <dbReference type="Proteomes" id="UP000011185"/>
    </source>
</evidence>
<dbReference type="HOGENOM" id="CLU_814288_0_0_1"/>
<dbReference type="OMA" id="QIANEYT"/>
<dbReference type="InParanoid" id="L7JU62"/>
<dbReference type="OrthoDB" id="2196354at2759"/>
<dbReference type="VEuPathDB" id="MicrosporidiaDB:THOM_2091"/>
<protein>
    <submittedName>
        <fullName evidence="3">Uncharacterized protein</fullName>
    </submittedName>
</protein>
<proteinExistence type="predicted"/>
<dbReference type="AlphaFoldDB" id="L7JU62"/>
<feature type="region of interest" description="Disordered" evidence="2">
    <location>
        <begin position="1"/>
        <end position="31"/>
    </location>
</feature>
<name>L7JU62_TRAHO</name>
<dbReference type="EMBL" id="JH994003">
    <property type="protein sequence ID" value="ELQ74959.1"/>
    <property type="molecule type" value="Genomic_DNA"/>
</dbReference>
<evidence type="ECO:0000313" key="3">
    <source>
        <dbReference type="EMBL" id="ELQ74959.1"/>
    </source>
</evidence>
<evidence type="ECO:0000256" key="2">
    <source>
        <dbReference type="SAM" id="MobiDB-lite"/>
    </source>
</evidence>
<feature type="compositionally biased region" description="Polar residues" evidence="2">
    <location>
        <begin position="14"/>
        <end position="31"/>
    </location>
</feature>
<reference evidence="3 4" key="1">
    <citation type="journal article" date="2012" name="PLoS Pathog.">
        <title>The genome of the obligate intracellular parasite Trachipleistophora hominis: new insights into microsporidian genome dynamics and reductive evolution.</title>
        <authorList>
            <person name="Heinz E."/>
            <person name="Williams T.A."/>
            <person name="Nakjang S."/>
            <person name="Noel C.J."/>
            <person name="Swan D.C."/>
            <person name="Goldberg A.V."/>
            <person name="Harris S.R."/>
            <person name="Weinmaier T."/>
            <person name="Markert S."/>
            <person name="Becher D."/>
            <person name="Bernhardt J."/>
            <person name="Dagan T."/>
            <person name="Hacker C."/>
            <person name="Lucocq J.M."/>
            <person name="Schweder T."/>
            <person name="Rattei T."/>
            <person name="Hall N."/>
            <person name="Hirt R.P."/>
            <person name="Embley T.M."/>
        </authorList>
    </citation>
    <scope>NUCLEOTIDE SEQUENCE [LARGE SCALE GENOMIC DNA]</scope>
</reference>